<evidence type="ECO:0000256" key="7">
    <source>
        <dbReference type="PROSITE-ProRule" id="PRU01373"/>
    </source>
</evidence>
<dbReference type="RefSeq" id="WP_111351716.1">
    <property type="nucleotide sequence ID" value="NZ_QHHQ01000008.1"/>
</dbReference>
<dbReference type="GO" id="GO:0071555">
    <property type="term" value="P:cell wall organization"/>
    <property type="evidence" value="ECO:0007669"/>
    <property type="project" value="UniProtKB-UniRule"/>
</dbReference>
<evidence type="ECO:0000256" key="1">
    <source>
        <dbReference type="ARBA" id="ARBA00004752"/>
    </source>
</evidence>
<keyword evidence="5 7" id="KW-0573">Peptidoglycan synthesis</keyword>
<dbReference type="PANTHER" id="PTHR30582">
    <property type="entry name" value="L,D-TRANSPEPTIDASE"/>
    <property type="match status" value="1"/>
</dbReference>
<dbReference type="GO" id="GO:0071972">
    <property type="term" value="F:peptidoglycan L,D-transpeptidase activity"/>
    <property type="evidence" value="ECO:0007669"/>
    <property type="project" value="TreeGrafter"/>
</dbReference>
<comment type="pathway">
    <text evidence="1 7">Cell wall biogenesis; peptidoglycan biosynthesis.</text>
</comment>
<evidence type="ECO:0000313" key="10">
    <source>
        <dbReference type="Proteomes" id="UP000249590"/>
    </source>
</evidence>
<dbReference type="GO" id="GO:0008360">
    <property type="term" value="P:regulation of cell shape"/>
    <property type="evidence" value="ECO:0007669"/>
    <property type="project" value="UniProtKB-UniRule"/>
</dbReference>
<feature type="active site" description="Nucleophile" evidence="7">
    <location>
        <position position="144"/>
    </location>
</feature>
<dbReference type="UniPathway" id="UPA00219"/>
<dbReference type="SUPFAM" id="SSF141523">
    <property type="entry name" value="L,D-transpeptidase catalytic domain-like"/>
    <property type="match status" value="1"/>
</dbReference>
<dbReference type="Pfam" id="PF03734">
    <property type="entry name" value="YkuD"/>
    <property type="match status" value="1"/>
</dbReference>
<accession>A0A8B2NFY9</accession>
<keyword evidence="4 7" id="KW-0133">Cell shape</keyword>
<evidence type="ECO:0000256" key="5">
    <source>
        <dbReference type="ARBA" id="ARBA00022984"/>
    </source>
</evidence>
<evidence type="ECO:0000259" key="8">
    <source>
        <dbReference type="PROSITE" id="PS52029"/>
    </source>
</evidence>
<evidence type="ECO:0000313" key="9">
    <source>
        <dbReference type="EMBL" id="RAH97799.1"/>
    </source>
</evidence>
<name>A0A8B2NFY9_9HYPH</name>
<dbReference type="EMBL" id="QHHQ01000008">
    <property type="protein sequence ID" value="RAH97799.1"/>
    <property type="molecule type" value="Genomic_DNA"/>
</dbReference>
<dbReference type="Gene3D" id="2.40.440.10">
    <property type="entry name" value="L,D-transpeptidase catalytic domain-like"/>
    <property type="match status" value="1"/>
</dbReference>
<evidence type="ECO:0000256" key="2">
    <source>
        <dbReference type="ARBA" id="ARBA00005992"/>
    </source>
</evidence>
<dbReference type="OrthoDB" id="463216at2"/>
<dbReference type="InterPro" id="IPR038063">
    <property type="entry name" value="Transpep_catalytic_dom"/>
</dbReference>
<dbReference type="AlphaFoldDB" id="A0A8B2NFY9"/>
<evidence type="ECO:0000256" key="3">
    <source>
        <dbReference type="ARBA" id="ARBA00022679"/>
    </source>
</evidence>
<dbReference type="GO" id="GO:0016740">
    <property type="term" value="F:transferase activity"/>
    <property type="evidence" value="ECO:0007669"/>
    <property type="project" value="UniProtKB-KW"/>
</dbReference>
<protein>
    <submittedName>
        <fullName evidence="9">L,D-transpeptidase</fullName>
    </submittedName>
</protein>
<dbReference type="GO" id="GO:0005576">
    <property type="term" value="C:extracellular region"/>
    <property type="evidence" value="ECO:0007669"/>
    <property type="project" value="TreeGrafter"/>
</dbReference>
<dbReference type="Proteomes" id="UP000249590">
    <property type="component" value="Unassembled WGS sequence"/>
</dbReference>
<feature type="domain" description="L,D-TPase catalytic" evidence="8">
    <location>
        <begin position="59"/>
        <end position="168"/>
    </location>
</feature>
<dbReference type="InterPro" id="IPR016915">
    <property type="entry name" value="UCP029342"/>
</dbReference>
<proteinExistence type="inferred from homology"/>
<feature type="active site" description="Proton donor/acceptor" evidence="7">
    <location>
        <position position="131"/>
    </location>
</feature>
<dbReference type="PANTHER" id="PTHR30582:SF2">
    <property type="entry name" value="L,D-TRANSPEPTIDASE YCIB-RELATED"/>
    <property type="match status" value="1"/>
</dbReference>
<dbReference type="CDD" id="cd16913">
    <property type="entry name" value="YkuD_like"/>
    <property type="match status" value="1"/>
</dbReference>
<evidence type="ECO:0000256" key="6">
    <source>
        <dbReference type="ARBA" id="ARBA00023316"/>
    </source>
</evidence>
<gene>
    <name evidence="9" type="ORF">DLJ53_28600</name>
</gene>
<organism evidence="9 10">
    <name type="scientific">Acuticoccus sediminis</name>
    <dbReference type="NCBI Taxonomy" id="2184697"/>
    <lineage>
        <taxon>Bacteria</taxon>
        <taxon>Pseudomonadati</taxon>
        <taxon>Pseudomonadota</taxon>
        <taxon>Alphaproteobacteria</taxon>
        <taxon>Hyphomicrobiales</taxon>
        <taxon>Amorphaceae</taxon>
        <taxon>Acuticoccus</taxon>
    </lineage>
</organism>
<dbReference type="PIRSF" id="PIRSF029342">
    <property type="entry name" value="UCP029342_ErfK/YbiS/YcfS/YnhG"/>
    <property type="match status" value="1"/>
</dbReference>
<comment type="caution">
    <text evidence="9">The sequence shown here is derived from an EMBL/GenBank/DDBJ whole genome shotgun (WGS) entry which is preliminary data.</text>
</comment>
<dbReference type="GO" id="GO:0018104">
    <property type="term" value="P:peptidoglycan-protein cross-linking"/>
    <property type="evidence" value="ECO:0007669"/>
    <property type="project" value="TreeGrafter"/>
</dbReference>
<evidence type="ECO:0000256" key="4">
    <source>
        <dbReference type="ARBA" id="ARBA00022960"/>
    </source>
</evidence>
<dbReference type="InterPro" id="IPR005490">
    <property type="entry name" value="LD_TPept_cat_dom"/>
</dbReference>
<dbReference type="NCBIfam" id="NF004785">
    <property type="entry name" value="PRK06132.1-2"/>
    <property type="match status" value="1"/>
</dbReference>
<keyword evidence="3" id="KW-0808">Transferase</keyword>
<keyword evidence="6 7" id="KW-0961">Cell wall biogenesis/degradation</keyword>
<keyword evidence="10" id="KW-1185">Reference proteome</keyword>
<dbReference type="PROSITE" id="PS52029">
    <property type="entry name" value="LD_TPASE"/>
    <property type="match status" value="1"/>
</dbReference>
<reference evidence="9 10" key="1">
    <citation type="submission" date="2018-05" db="EMBL/GenBank/DDBJ databases">
        <title>Acuticoccus sediminis sp. nov., isolated from deep-sea sediment of Indian Ocean.</title>
        <authorList>
            <person name="Liu X."/>
            <person name="Lai Q."/>
            <person name="Du Y."/>
            <person name="Sun F."/>
            <person name="Zhang X."/>
            <person name="Wang S."/>
            <person name="Shao Z."/>
        </authorList>
    </citation>
    <scope>NUCLEOTIDE SEQUENCE [LARGE SCALE GENOMIC DNA]</scope>
    <source>
        <strain evidence="9 10">PTG4-2</strain>
    </source>
</reference>
<dbReference type="InterPro" id="IPR050979">
    <property type="entry name" value="LD-transpeptidase"/>
</dbReference>
<comment type="similarity">
    <text evidence="2">Belongs to the YkuD family.</text>
</comment>
<sequence>MLSRRQTLAGLLATVAATETVIAQVPMPREAPLSANIDSGALAPGSFVWHPELSPEGPVIIIVSLSEQLVHVYRNGIEIGVSTCSTGKPGHDTPTGVFLILQKDRDHHSSTYNNAPMPNMQRLTWGGIALHAGNLPGYPASHGCVRLPKQFSELIFGITHLGIPVIIADEASEPEAVYHAGLMLPPEAEAEANAAIVAAAKKSHHPVDATTQTHDVVSILISGADKAAMMFMDGIEVWSSPVRIKDPERPLGNHVYKLMAADPDGAGAQWLTHPIQAVDGGDTAGEALSRVTIENWAEAVEILGGLRPGSTLVVTDLPTGDHTQSSGDFVIMRSAEV</sequence>